<dbReference type="RefSeq" id="XP_056483863.1">
    <property type="nucleotide sequence ID" value="XM_056633243.1"/>
</dbReference>
<name>A0A9W9VMZ1_9EURO</name>
<keyword evidence="2" id="KW-1185">Reference proteome</keyword>
<dbReference type="AlphaFoldDB" id="A0A9W9VMZ1"/>
<organism evidence="1 2">
    <name type="scientific">Penicillium cosmopolitanum</name>
    <dbReference type="NCBI Taxonomy" id="1131564"/>
    <lineage>
        <taxon>Eukaryota</taxon>
        <taxon>Fungi</taxon>
        <taxon>Dikarya</taxon>
        <taxon>Ascomycota</taxon>
        <taxon>Pezizomycotina</taxon>
        <taxon>Eurotiomycetes</taxon>
        <taxon>Eurotiomycetidae</taxon>
        <taxon>Eurotiales</taxon>
        <taxon>Aspergillaceae</taxon>
        <taxon>Penicillium</taxon>
    </lineage>
</organism>
<proteinExistence type="predicted"/>
<dbReference type="EMBL" id="JAPZBU010000009">
    <property type="protein sequence ID" value="KAJ5386065.1"/>
    <property type="molecule type" value="Genomic_DNA"/>
</dbReference>
<comment type="caution">
    <text evidence="1">The sequence shown here is derived from an EMBL/GenBank/DDBJ whole genome shotgun (WGS) entry which is preliminary data.</text>
</comment>
<evidence type="ECO:0000313" key="1">
    <source>
        <dbReference type="EMBL" id="KAJ5386065.1"/>
    </source>
</evidence>
<gene>
    <name evidence="1" type="ORF">N7509_008606</name>
</gene>
<evidence type="ECO:0008006" key="3">
    <source>
        <dbReference type="Google" id="ProtNLM"/>
    </source>
</evidence>
<reference evidence="1" key="2">
    <citation type="journal article" date="2023" name="IMA Fungus">
        <title>Comparative genomic study of the Penicillium genus elucidates a diverse pangenome and 15 lateral gene transfer events.</title>
        <authorList>
            <person name="Petersen C."/>
            <person name="Sorensen T."/>
            <person name="Nielsen M.R."/>
            <person name="Sondergaard T.E."/>
            <person name="Sorensen J.L."/>
            <person name="Fitzpatrick D.A."/>
            <person name="Frisvad J.C."/>
            <person name="Nielsen K.L."/>
        </authorList>
    </citation>
    <scope>NUCLEOTIDE SEQUENCE</scope>
    <source>
        <strain evidence="1">IBT 29677</strain>
    </source>
</reference>
<accession>A0A9W9VMZ1</accession>
<dbReference type="GeneID" id="81372223"/>
<sequence length="438" mass="48920">MNAKSIYAGDASSIYATNTMFPKDIALQDDLKFDVAAPAGWEYAPGDTIIGHLMRKSPLVTPECTVSVWLAGRVRTKIWRDKDSRYGPDVYGDHWNLFHGAQDVVHDGPLHHLENSDEPLSWPIAVQIPTLPSPSVGKGHIDATSFTSLEKPSPSLPGTFTAHGSDFPNRSEGVVEYAINARLNYIHRGARRVFYTTLLITLRHPLDSGARLGETKECHIYHPLKIQSQRLLPGMEDVELSLGQKTRKLFHSTKVPEFWYEITMGMPTAIQLNSSEPFPLVFTFLPRDDKTSGSIKNHPQKIHIKWVNLRLHCTTAVMAASNLRENYAQTDQQIYEVNLHLQKVFDELGTSLVISSTGKGNEPINLGNMFQLNLRSDGLYTAGKRLVRWPSINSIYPDFTAYGIKHTHSLEPSVSLSIAGEEKTVKFKPQNLQIIGAA</sequence>
<dbReference type="Proteomes" id="UP001147747">
    <property type="component" value="Unassembled WGS sequence"/>
</dbReference>
<reference evidence="1" key="1">
    <citation type="submission" date="2022-12" db="EMBL/GenBank/DDBJ databases">
        <authorList>
            <person name="Petersen C."/>
        </authorList>
    </citation>
    <scope>NUCLEOTIDE SEQUENCE</scope>
    <source>
        <strain evidence="1">IBT 29677</strain>
    </source>
</reference>
<dbReference type="OrthoDB" id="2333384at2759"/>
<protein>
    <recommendedName>
        <fullName evidence="3">Arrestin-like N-terminal domain-containing protein</fullName>
    </recommendedName>
</protein>
<evidence type="ECO:0000313" key="2">
    <source>
        <dbReference type="Proteomes" id="UP001147747"/>
    </source>
</evidence>